<dbReference type="Proteomes" id="UP000838756">
    <property type="component" value="Unassembled WGS sequence"/>
</dbReference>
<reference evidence="1" key="1">
    <citation type="submission" date="2022-03" db="EMBL/GenBank/DDBJ databases">
        <authorList>
            <person name="Lindestad O."/>
        </authorList>
    </citation>
    <scope>NUCLEOTIDE SEQUENCE</scope>
</reference>
<protein>
    <submittedName>
        <fullName evidence="1">Jg6531 protein</fullName>
    </submittedName>
</protein>
<dbReference type="AlphaFoldDB" id="A0A8S4S1I4"/>
<proteinExistence type="predicted"/>
<gene>
    <name evidence="1" type="primary">jg6531</name>
    <name evidence="1" type="ORF">PAEG_LOCUS21141</name>
</gene>
<comment type="caution">
    <text evidence="1">The sequence shown here is derived from an EMBL/GenBank/DDBJ whole genome shotgun (WGS) entry which is preliminary data.</text>
</comment>
<evidence type="ECO:0000313" key="2">
    <source>
        <dbReference type="Proteomes" id="UP000838756"/>
    </source>
</evidence>
<keyword evidence="2" id="KW-1185">Reference proteome</keyword>
<name>A0A8S4S1I4_9NEOP</name>
<dbReference type="EMBL" id="CAKXAJ010025908">
    <property type="protein sequence ID" value="CAH2245601.1"/>
    <property type="molecule type" value="Genomic_DNA"/>
</dbReference>
<evidence type="ECO:0000313" key="1">
    <source>
        <dbReference type="EMBL" id="CAH2245601.1"/>
    </source>
</evidence>
<organism evidence="1 2">
    <name type="scientific">Pararge aegeria aegeria</name>
    <dbReference type="NCBI Taxonomy" id="348720"/>
    <lineage>
        <taxon>Eukaryota</taxon>
        <taxon>Metazoa</taxon>
        <taxon>Ecdysozoa</taxon>
        <taxon>Arthropoda</taxon>
        <taxon>Hexapoda</taxon>
        <taxon>Insecta</taxon>
        <taxon>Pterygota</taxon>
        <taxon>Neoptera</taxon>
        <taxon>Endopterygota</taxon>
        <taxon>Lepidoptera</taxon>
        <taxon>Glossata</taxon>
        <taxon>Ditrysia</taxon>
        <taxon>Papilionoidea</taxon>
        <taxon>Nymphalidae</taxon>
        <taxon>Satyrinae</taxon>
        <taxon>Satyrini</taxon>
        <taxon>Parargina</taxon>
        <taxon>Pararge</taxon>
    </lineage>
</organism>
<sequence>MGVRVPRCEICDPAPAVDIRHQRFDKKPLETSSSRPWILEIPSSTSLSGLVSVLGWPDPPVVCRPTGTAPLWVTPASRVQKLSRPPRSPSTSVCSFTLLHWSST</sequence>
<accession>A0A8S4S1I4</accession>